<protein>
    <submittedName>
        <fullName evidence="1">Uncharacterized protein</fullName>
    </submittedName>
</protein>
<dbReference type="EMBL" id="CP137642">
    <property type="protein sequence ID" value="WOX56782.1"/>
    <property type="molecule type" value="Genomic_DNA"/>
</dbReference>
<sequence>MIGFDRRVRLEWLDAAASAEREIGEITEIRQFLHGFLEPEIPTYAARSKTVVVLTKIWSRVPEEHVEIRDRALDLFQVSNTQDRIWLHWGMALLAYPFFRDTATAINRSLLYYDCFTKAEIVKRIKEDWGERTTLKRATERIVSSIFEWGVIVKDKETGKYNLPLHLTTENKQIEIWLLEAALLASQKQCIPLDQAFSIPEVFPFKFSLSIPEIVASNKFEMSQMGNNRAKISVIPTSGVR</sequence>
<dbReference type="GeneID" id="85732592"/>
<reference evidence="1 2" key="1">
    <citation type="submission" date="2023-10" db="EMBL/GenBank/DDBJ databases">
        <title>The complete genome sequence of Methanoculleus receptaculi DSM 18860.</title>
        <authorList>
            <person name="Lai S.-J."/>
            <person name="You Y.-T."/>
            <person name="Chen S.-C."/>
        </authorList>
    </citation>
    <scope>NUCLEOTIDE SEQUENCE [LARGE SCALE GENOMIC DNA]</scope>
    <source>
        <strain evidence="1 2">DSM 18860</strain>
    </source>
</reference>
<keyword evidence="2" id="KW-1185">Reference proteome</keyword>
<dbReference type="AlphaFoldDB" id="A0AAX4FS81"/>
<dbReference type="Proteomes" id="UP001305652">
    <property type="component" value="Chromosome"/>
</dbReference>
<evidence type="ECO:0000313" key="2">
    <source>
        <dbReference type="Proteomes" id="UP001305652"/>
    </source>
</evidence>
<dbReference type="RefSeq" id="WP_318620194.1">
    <property type="nucleotide sequence ID" value="NZ_CP137642.1"/>
</dbReference>
<name>A0AAX4FS81_9EURY</name>
<organism evidence="1 2">
    <name type="scientific">Methanoculleus receptaculi</name>
    <dbReference type="NCBI Taxonomy" id="394967"/>
    <lineage>
        <taxon>Archaea</taxon>
        <taxon>Methanobacteriati</taxon>
        <taxon>Methanobacteriota</taxon>
        <taxon>Stenosarchaea group</taxon>
        <taxon>Methanomicrobia</taxon>
        <taxon>Methanomicrobiales</taxon>
        <taxon>Methanomicrobiaceae</taxon>
        <taxon>Methanoculleus</taxon>
    </lineage>
</organism>
<evidence type="ECO:0000313" key="1">
    <source>
        <dbReference type="EMBL" id="WOX56782.1"/>
    </source>
</evidence>
<proteinExistence type="predicted"/>
<dbReference type="KEGG" id="mrc:R6Y96_05505"/>
<accession>A0AAX4FS81</accession>
<gene>
    <name evidence="1" type="ORF">R6Y96_05505</name>
</gene>